<feature type="region of interest" description="Disordered" evidence="6">
    <location>
        <begin position="473"/>
        <end position="537"/>
    </location>
</feature>
<evidence type="ECO:0000256" key="1">
    <source>
        <dbReference type="ARBA" id="ARBA00004389"/>
    </source>
</evidence>
<dbReference type="SUPFAM" id="SSF52833">
    <property type="entry name" value="Thioredoxin-like"/>
    <property type="match status" value="1"/>
</dbReference>
<keyword evidence="4 7" id="KW-0472">Membrane</keyword>
<evidence type="ECO:0000256" key="2">
    <source>
        <dbReference type="ARBA" id="ARBA00022692"/>
    </source>
</evidence>
<keyword evidence="3 7" id="KW-1133">Transmembrane helix</keyword>
<reference evidence="9" key="1">
    <citation type="journal article" date="2013" name="Genetics">
        <title>The draft genome and transcriptome of Panagrellus redivivus are shaped by the harsh demands of a free-living lifestyle.</title>
        <authorList>
            <person name="Srinivasan J."/>
            <person name="Dillman A.R."/>
            <person name="Macchietto M.G."/>
            <person name="Heikkinen L."/>
            <person name="Lakso M."/>
            <person name="Fracchia K.M."/>
            <person name="Antoshechkin I."/>
            <person name="Mortazavi A."/>
            <person name="Wong G."/>
            <person name="Sternberg P.W."/>
        </authorList>
    </citation>
    <scope>NUCLEOTIDE SEQUENCE [LARGE SCALE GENOMIC DNA]</scope>
    <source>
        <strain evidence="9">MT8872</strain>
    </source>
</reference>
<comment type="function">
    <text evidence="5">Probable disulfide isomerase, which participates in the folding of proteins containing disulfide bonds. May act as a dithiol oxidase. Acts as a regulator of endoplasmic reticulum-mitochondria contact sites via its ability to regulate redox signals.</text>
</comment>
<dbReference type="Pfam" id="PF00085">
    <property type="entry name" value="Thioredoxin"/>
    <property type="match status" value="1"/>
</dbReference>
<evidence type="ECO:0000256" key="5">
    <source>
        <dbReference type="ARBA" id="ARBA00045246"/>
    </source>
</evidence>
<comment type="subcellular location">
    <subcellularLocation>
        <location evidence="1">Endoplasmic reticulum membrane</location>
        <topology evidence="1">Single-pass membrane protein</topology>
    </subcellularLocation>
</comment>
<feature type="compositionally biased region" description="Basic residues" evidence="6">
    <location>
        <begin position="499"/>
        <end position="508"/>
    </location>
</feature>
<feature type="domain" description="Thioredoxin" evidence="8">
    <location>
        <begin position="57"/>
        <end position="175"/>
    </location>
</feature>
<name>A0A7E4V0D3_PANRE</name>
<protein>
    <submittedName>
        <fullName evidence="10">Thioredoxin domain-containing protein</fullName>
    </submittedName>
</protein>
<dbReference type="Pfam" id="PF13848">
    <property type="entry name" value="Thioredoxin_6"/>
    <property type="match status" value="1"/>
</dbReference>
<accession>A0A7E4V0D3</accession>
<dbReference type="PROSITE" id="PS51352">
    <property type="entry name" value="THIOREDOXIN_2"/>
    <property type="match status" value="1"/>
</dbReference>
<dbReference type="GO" id="GO:0005789">
    <property type="term" value="C:endoplasmic reticulum membrane"/>
    <property type="evidence" value="ECO:0007669"/>
    <property type="project" value="UniProtKB-SubCell"/>
</dbReference>
<evidence type="ECO:0000256" key="6">
    <source>
        <dbReference type="SAM" id="MobiDB-lite"/>
    </source>
</evidence>
<sequence length="537" mass="60344">MHSDSACGARTPEPLPPRKLASNSKLNVRTQPVLPLPVANKLFKMRWWLCLFGIATIFATASVQATKIPTVVLELNDKFADVMNEGLWFVKFYAPWCAHCKRLAPVWDHLGHALADINSPVRVGKVDCTRFMNVASQLRINAYPTIIFFRNGIQIPYEGERKKEAMLDFIAKSSGPVVAPLETAVRFSELRKTGDKDPFFVYIDDTVADGSAKQGESDLFTEFEKTAEQLFTESRFVRATSMKVFPTSVVVPNRPAVVVFKDGGHYVYDATKYPNLTKWINAERWPLLPQATPNNIASISETGKLLVFVISDLLDRSNLTDPIGQFYKIAKEAAILVRQHPELVDDFQFAWLDGPTIANSIIMGSMPNPDIMVFNHSSYEYYLSPDSPSKSNSHSIVTFLQMIKDGNIHPQGGRAWSQRIKRMFYDVTTNVYDMFRHQPILTVCLFGVPIAFFSIITYSIFSADFSVDREEIYPDDEDEDYDSEGEQPIDDGKDEDKSTRRRRTRKGSGHGTGSEASLVGSDDDEGGDSESDHEKAE</sequence>
<evidence type="ECO:0000256" key="3">
    <source>
        <dbReference type="ARBA" id="ARBA00022989"/>
    </source>
</evidence>
<dbReference type="PRINTS" id="PR00421">
    <property type="entry name" value="THIOREDOXIN"/>
</dbReference>
<evidence type="ECO:0000313" key="10">
    <source>
        <dbReference type="WBParaSite" id="Pan_g14985.t1"/>
    </source>
</evidence>
<dbReference type="InterPro" id="IPR017937">
    <property type="entry name" value="Thioredoxin_CS"/>
</dbReference>
<dbReference type="AlphaFoldDB" id="A0A7E4V0D3"/>
<dbReference type="Gene3D" id="3.40.30.10">
    <property type="entry name" value="Glutaredoxin"/>
    <property type="match status" value="2"/>
</dbReference>
<dbReference type="Proteomes" id="UP000492821">
    <property type="component" value="Unassembled WGS sequence"/>
</dbReference>
<dbReference type="PANTHER" id="PTHR46426:SF1">
    <property type="entry name" value="PROTEIN DISULFIDE-ISOMERASE TMX3"/>
    <property type="match status" value="1"/>
</dbReference>
<evidence type="ECO:0000256" key="4">
    <source>
        <dbReference type="ARBA" id="ARBA00023136"/>
    </source>
</evidence>
<dbReference type="PROSITE" id="PS00194">
    <property type="entry name" value="THIOREDOXIN_1"/>
    <property type="match status" value="1"/>
</dbReference>
<feature type="transmembrane region" description="Helical" evidence="7">
    <location>
        <begin position="45"/>
        <end position="63"/>
    </location>
</feature>
<dbReference type="CDD" id="cd02981">
    <property type="entry name" value="PDI_b_family"/>
    <property type="match status" value="1"/>
</dbReference>
<dbReference type="InterPro" id="IPR052250">
    <property type="entry name" value="PDI_TMX3"/>
</dbReference>
<keyword evidence="9" id="KW-1185">Reference proteome</keyword>
<evidence type="ECO:0000313" key="9">
    <source>
        <dbReference type="Proteomes" id="UP000492821"/>
    </source>
</evidence>
<proteinExistence type="predicted"/>
<evidence type="ECO:0000256" key="7">
    <source>
        <dbReference type="SAM" id="Phobius"/>
    </source>
</evidence>
<feature type="region of interest" description="Disordered" evidence="6">
    <location>
        <begin position="1"/>
        <end position="21"/>
    </location>
</feature>
<feature type="transmembrane region" description="Helical" evidence="7">
    <location>
        <begin position="440"/>
        <end position="461"/>
    </location>
</feature>
<reference evidence="10" key="2">
    <citation type="submission" date="2020-10" db="UniProtKB">
        <authorList>
            <consortium name="WormBaseParasite"/>
        </authorList>
    </citation>
    <scope>IDENTIFICATION</scope>
</reference>
<evidence type="ECO:0000259" key="8">
    <source>
        <dbReference type="PROSITE" id="PS51352"/>
    </source>
</evidence>
<keyword evidence="2 7" id="KW-0812">Transmembrane</keyword>
<organism evidence="9 10">
    <name type="scientific">Panagrellus redivivus</name>
    <name type="common">Microworm</name>
    <dbReference type="NCBI Taxonomy" id="6233"/>
    <lineage>
        <taxon>Eukaryota</taxon>
        <taxon>Metazoa</taxon>
        <taxon>Ecdysozoa</taxon>
        <taxon>Nematoda</taxon>
        <taxon>Chromadorea</taxon>
        <taxon>Rhabditida</taxon>
        <taxon>Tylenchina</taxon>
        <taxon>Panagrolaimomorpha</taxon>
        <taxon>Panagrolaimoidea</taxon>
        <taxon>Panagrolaimidae</taxon>
        <taxon>Panagrellus</taxon>
    </lineage>
</organism>
<dbReference type="WBParaSite" id="Pan_g14985.t1">
    <property type="protein sequence ID" value="Pan_g14985.t1"/>
    <property type="gene ID" value="Pan_g14985"/>
</dbReference>
<dbReference type="InterPro" id="IPR013766">
    <property type="entry name" value="Thioredoxin_domain"/>
</dbReference>
<dbReference type="InterPro" id="IPR036249">
    <property type="entry name" value="Thioredoxin-like_sf"/>
</dbReference>
<dbReference type="PANTHER" id="PTHR46426">
    <property type="entry name" value="PROTEIN DISULFIDE-ISOMERASE TMX3"/>
    <property type="match status" value="1"/>
</dbReference>
<feature type="compositionally biased region" description="Acidic residues" evidence="6">
    <location>
        <begin position="473"/>
        <end position="489"/>
    </location>
</feature>